<accession>A0AAV7EI57</accession>
<dbReference type="AlphaFoldDB" id="A0AAV7EI57"/>
<feature type="compositionally biased region" description="Low complexity" evidence="1">
    <location>
        <begin position="101"/>
        <end position="110"/>
    </location>
</feature>
<reference evidence="2 3" key="1">
    <citation type="submission" date="2021-07" db="EMBL/GenBank/DDBJ databases">
        <title>The Aristolochia fimbriata genome: insights into angiosperm evolution, floral development and chemical biosynthesis.</title>
        <authorList>
            <person name="Jiao Y."/>
        </authorList>
    </citation>
    <scope>NUCLEOTIDE SEQUENCE [LARGE SCALE GENOMIC DNA]</scope>
    <source>
        <strain evidence="2">IBCAS-2021</strain>
        <tissue evidence="2">Leaf</tissue>
    </source>
</reference>
<evidence type="ECO:0000256" key="1">
    <source>
        <dbReference type="SAM" id="MobiDB-lite"/>
    </source>
</evidence>
<dbReference type="PANTHER" id="PTHR34576:SF2">
    <property type="entry name" value="MEMBRANE-ASSOCIATED KINASE REGULATOR 6-RELATED"/>
    <property type="match status" value="1"/>
</dbReference>
<evidence type="ECO:0000313" key="3">
    <source>
        <dbReference type="Proteomes" id="UP000825729"/>
    </source>
</evidence>
<dbReference type="InterPro" id="IPR044699">
    <property type="entry name" value="MAKR6"/>
</dbReference>
<evidence type="ECO:0000313" key="2">
    <source>
        <dbReference type="EMBL" id="KAG9448424.1"/>
    </source>
</evidence>
<organism evidence="2 3">
    <name type="scientific">Aristolochia fimbriata</name>
    <name type="common">White veined hardy Dutchman's pipe vine</name>
    <dbReference type="NCBI Taxonomy" id="158543"/>
    <lineage>
        <taxon>Eukaryota</taxon>
        <taxon>Viridiplantae</taxon>
        <taxon>Streptophyta</taxon>
        <taxon>Embryophyta</taxon>
        <taxon>Tracheophyta</taxon>
        <taxon>Spermatophyta</taxon>
        <taxon>Magnoliopsida</taxon>
        <taxon>Magnoliidae</taxon>
        <taxon>Piperales</taxon>
        <taxon>Aristolochiaceae</taxon>
        <taxon>Aristolochia</taxon>
    </lineage>
</organism>
<dbReference type="PANTHER" id="PTHR34576">
    <property type="entry name" value="MEMBRANE-ASSOCIATED KINASE REGULATOR 6-RELATED"/>
    <property type="match status" value="1"/>
</dbReference>
<gene>
    <name evidence="2" type="ORF">H6P81_014552</name>
</gene>
<keyword evidence="3" id="KW-1185">Reference proteome</keyword>
<protein>
    <submittedName>
        <fullName evidence="2">Uncharacterized protein</fullName>
    </submittedName>
</protein>
<dbReference type="Proteomes" id="UP000825729">
    <property type="component" value="Unassembled WGS sequence"/>
</dbReference>
<comment type="caution">
    <text evidence="2">The sequence shown here is derived from an EMBL/GenBank/DDBJ whole genome shotgun (WGS) entry which is preliminary data.</text>
</comment>
<feature type="region of interest" description="Disordered" evidence="1">
    <location>
        <begin position="88"/>
        <end position="128"/>
    </location>
</feature>
<dbReference type="EMBL" id="JAINDJ010000005">
    <property type="protein sequence ID" value="KAG9448424.1"/>
    <property type="molecule type" value="Genomic_DNA"/>
</dbReference>
<sequence>MDGLQRVSSNESFSYSWVVNLRRSVHGGAGGEHQLGPPLSCRASLDASDEGSNNYIEIDPRSPWMNIMSNLKRSSSRVDKQAEFNFTTSTAADLPVPPPNNNNNKSNSNSDVLQTHHHHSPPPHHHDLVHTADQINGLINISNPGVLQPAGYSFNWPVSSAAQPPRPQPVLLHETADSSPRSVQKGRPPVHEFSAPPVLPPPPPPHDHHLRYYLSPVVVAGRDEYFSSSVPITRTTSTTHNYSLLRRWRRCSQRIVSKYLGFLRPPCRTPLGIRRMTTTTTTAITANTTSSHDEGPAPGATVDQVVLVDDRHPAASNSSSSSSSPLPPLACVVHHYSSCIARTSSSSTTTPRTTTTATAARSTTATAATVPHLSPPHHLLHHHHHNLLFDVDLETSIYDAVLHCKKSIADLKKSMHRVPKRS</sequence>
<proteinExistence type="predicted"/>
<feature type="region of interest" description="Disordered" evidence="1">
    <location>
        <begin position="177"/>
        <end position="196"/>
    </location>
</feature>
<feature type="region of interest" description="Disordered" evidence="1">
    <location>
        <begin position="343"/>
        <end position="363"/>
    </location>
</feature>
<name>A0AAV7EI57_ARIFI</name>